<accession>A0A5S5B6E6</accession>
<proteinExistence type="predicted"/>
<protein>
    <submittedName>
        <fullName evidence="1">Uncharacterized protein</fullName>
    </submittedName>
</protein>
<name>A0A5S5B6E6_STUST</name>
<dbReference type="Proteomes" id="UP000324282">
    <property type="component" value="Unassembled WGS sequence"/>
</dbReference>
<gene>
    <name evidence="1" type="ORF">A9A72_124236</name>
</gene>
<reference evidence="1 2" key="1">
    <citation type="submission" date="2019-07" db="EMBL/GenBank/DDBJ databases">
        <title>Deep subsurface shale carbon reservoir microbial communities from Ohio and West Virginia, USA.</title>
        <authorList>
            <person name="Wrighton K."/>
        </authorList>
    </citation>
    <scope>NUCLEOTIDE SEQUENCE [LARGE SCALE GENOMIC DNA]</scope>
    <source>
        <strain evidence="1 2">NP_8Ht</strain>
    </source>
</reference>
<sequence length="69" mass="7300">MVILALAFMTFGGFGWDEPSSLLQVDVTPLGLKQFTDTAEGAQADPQSALDSVLAGRIPECFWPAGRAS</sequence>
<organism evidence="1 2">
    <name type="scientific">Stutzerimonas stutzeri</name>
    <name type="common">Pseudomonas stutzeri</name>
    <dbReference type="NCBI Taxonomy" id="316"/>
    <lineage>
        <taxon>Bacteria</taxon>
        <taxon>Pseudomonadati</taxon>
        <taxon>Pseudomonadota</taxon>
        <taxon>Gammaproteobacteria</taxon>
        <taxon>Pseudomonadales</taxon>
        <taxon>Pseudomonadaceae</taxon>
        <taxon>Stutzerimonas</taxon>
    </lineage>
</organism>
<evidence type="ECO:0000313" key="1">
    <source>
        <dbReference type="EMBL" id="TYP61500.1"/>
    </source>
</evidence>
<dbReference type="AlphaFoldDB" id="A0A5S5B6E6"/>
<comment type="caution">
    <text evidence="1">The sequence shown here is derived from an EMBL/GenBank/DDBJ whole genome shotgun (WGS) entry which is preliminary data.</text>
</comment>
<evidence type="ECO:0000313" key="2">
    <source>
        <dbReference type="Proteomes" id="UP000324282"/>
    </source>
</evidence>
<dbReference type="EMBL" id="VNHQ01000014">
    <property type="protein sequence ID" value="TYP61500.1"/>
    <property type="molecule type" value="Genomic_DNA"/>
</dbReference>